<dbReference type="Proteomes" id="UP000245771">
    <property type="component" value="Unassembled WGS sequence"/>
</dbReference>
<feature type="chain" id="PRO_5016414334" evidence="4">
    <location>
        <begin position="16"/>
        <end position="496"/>
    </location>
</feature>
<evidence type="ECO:0000256" key="1">
    <source>
        <dbReference type="ARBA" id="ARBA00006347"/>
    </source>
</evidence>
<accession>A0A316V990</accession>
<dbReference type="GO" id="GO:0006457">
    <property type="term" value="P:protein folding"/>
    <property type="evidence" value="ECO:0007669"/>
    <property type="project" value="TreeGrafter"/>
</dbReference>
<dbReference type="InterPro" id="IPR036249">
    <property type="entry name" value="Thioredoxin-like_sf"/>
</dbReference>
<dbReference type="PANTHER" id="PTHR45672:SF3">
    <property type="entry name" value="THIOREDOXIN DOMAIN-CONTAINING PROTEIN 5"/>
    <property type="match status" value="1"/>
</dbReference>
<dbReference type="PANTHER" id="PTHR45672">
    <property type="entry name" value="PROTEIN DISULFIDE-ISOMERASE C17H9.14C-RELATED"/>
    <property type="match status" value="1"/>
</dbReference>
<dbReference type="GO" id="GO:0005783">
    <property type="term" value="C:endoplasmic reticulum"/>
    <property type="evidence" value="ECO:0007669"/>
    <property type="project" value="TreeGrafter"/>
</dbReference>
<feature type="compositionally biased region" description="Low complexity" evidence="3">
    <location>
        <begin position="163"/>
        <end position="184"/>
    </location>
</feature>
<evidence type="ECO:0000259" key="5">
    <source>
        <dbReference type="PROSITE" id="PS51352"/>
    </source>
</evidence>
<keyword evidence="7" id="KW-1185">Reference proteome</keyword>
<dbReference type="InterPro" id="IPR017937">
    <property type="entry name" value="Thioredoxin_CS"/>
</dbReference>
<feature type="domain" description="Thioredoxin" evidence="5">
    <location>
        <begin position="209"/>
        <end position="342"/>
    </location>
</feature>
<dbReference type="SUPFAM" id="SSF52833">
    <property type="entry name" value="Thioredoxin-like"/>
    <property type="match status" value="2"/>
</dbReference>
<dbReference type="STRING" id="1280837.A0A316V990"/>
<keyword evidence="2 4" id="KW-0732">Signal</keyword>
<dbReference type="AlphaFoldDB" id="A0A316V990"/>
<dbReference type="PROSITE" id="PS00194">
    <property type="entry name" value="THIOREDOXIN_1"/>
    <property type="match status" value="1"/>
</dbReference>
<dbReference type="OrthoDB" id="72053at2759"/>
<dbReference type="RefSeq" id="XP_025354362.1">
    <property type="nucleotide sequence ID" value="XM_025496611.1"/>
</dbReference>
<name>A0A316V990_9BASI</name>
<evidence type="ECO:0000313" key="7">
    <source>
        <dbReference type="Proteomes" id="UP000245771"/>
    </source>
</evidence>
<evidence type="ECO:0000313" key="6">
    <source>
        <dbReference type="EMBL" id="PWN34060.1"/>
    </source>
</evidence>
<dbReference type="Pfam" id="PF00085">
    <property type="entry name" value="Thioredoxin"/>
    <property type="match status" value="2"/>
</dbReference>
<dbReference type="CDD" id="cd02961">
    <property type="entry name" value="PDI_a_family"/>
    <property type="match status" value="1"/>
</dbReference>
<organism evidence="6 7">
    <name type="scientific">Meira miltonrushii</name>
    <dbReference type="NCBI Taxonomy" id="1280837"/>
    <lineage>
        <taxon>Eukaryota</taxon>
        <taxon>Fungi</taxon>
        <taxon>Dikarya</taxon>
        <taxon>Basidiomycota</taxon>
        <taxon>Ustilaginomycotina</taxon>
        <taxon>Exobasidiomycetes</taxon>
        <taxon>Exobasidiales</taxon>
        <taxon>Brachybasidiaceae</taxon>
        <taxon>Meira</taxon>
    </lineage>
</organism>
<dbReference type="InterPro" id="IPR013766">
    <property type="entry name" value="Thioredoxin_domain"/>
</dbReference>
<sequence>MLASIFLLFSQFVHAFPAPTKDSTLSAFVESSLLLTSANWTTEIGKGSWFIEFYTPISQSCKELAPIWQELTSNKDILRTGYPDAPLSLAQVDCNAEQALCVREGVTHIPKLSLYKDGIQTESEFTGNREYTELAAFVDSEAASYRKSKGVSDIAHPLEASTGSTAANAAPGNGNPAVNAPVPGAGAGDGKEANKAPIVPPKQDTIKGQAIPVPPPPTVFQRPNPQGRVLQFGIDEAVKDKQALQEFLSKNENHGATFVKFFAPWCPHCRAMAGAFRQIGEALKDRVSVVEVDCEANHAVCVSYSIQGFPTLRMYNDGESTEYRGGRSFDAMRTWALKAGSASGVRQISAKEIHDISRNDEVFFLYLHEEGVPEKEVDAVTRASRILLTTPVHVYRSSDAELIQRYRSRLSKASVGTNALSGLLVFKDHDDTTPTASLHPSEERSKGKDLQTSITSWLDSERFPSIVEVTGNTFSEVINNRQNTPVVLAALSDVYH</sequence>
<protein>
    <submittedName>
        <fullName evidence="6">Thioredoxin-domain-containing protein</fullName>
    </submittedName>
</protein>
<dbReference type="Gene3D" id="3.40.30.10">
    <property type="entry name" value="Glutaredoxin"/>
    <property type="match status" value="2"/>
</dbReference>
<evidence type="ECO:0000256" key="3">
    <source>
        <dbReference type="SAM" id="MobiDB-lite"/>
    </source>
</evidence>
<feature type="signal peptide" evidence="4">
    <location>
        <begin position="1"/>
        <end position="15"/>
    </location>
</feature>
<proteinExistence type="inferred from homology"/>
<comment type="similarity">
    <text evidence="1">Belongs to the protein disulfide isomerase family.</text>
</comment>
<feature type="domain" description="Thioredoxin" evidence="5">
    <location>
        <begin position="7"/>
        <end position="143"/>
    </location>
</feature>
<gene>
    <name evidence="6" type="ORF">FA14DRAFT_123949</name>
</gene>
<dbReference type="EMBL" id="KZ819604">
    <property type="protein sequence ID" value="PWN34060.1"/>
    <property type="molecule type" value="Genomic_DNA"/>
</dbReference>
<feature type="compositionally biased region" description="Basic and acidic residues" evidence="3">
    <location>
        <begin position="440"/>
        <end position="449"/>
    </location>
</feature>
<dbReference type="GeneID" id="37018392"/>
<evidence type="ECO:0000256" key="4">
    <source>
        <dbReference type="SAM" id="SignalP"/>
    </source>
</evidence>
<dbReference type="InParanoid" id="A0A316V990"/>
<dbReference type="FunCoup" id="A0A316V990">
    <property type="interactions" value="236"/>
</dbReference>
<feature type="region of interest" description="Disordered" evidence="3">
    <location>
        <begin position="163"/>
        <end position="223"/>
    </location>
</feature>
<feature type="non-terminal residue" evidence="6">
    <location>
        <position position="496"/>
    </location>
</feature>
<feature type="region of interest" description="Disordered" evidence="3">
    <location>
        <begin position="431"/>
        <end position="451"/>
    </location>
</feature>
<reference evidence="6 7" key="1">
    <citation type="journal article" date="2018" name="Mol. Biol. Evol.">
        <title>Broad Genomic Sampling Reveals a Smut Pathogenic Ancestry of the Fungal Clade Ustilaginomycotina.</title>
        <authorList>
            <person name="Kijpornyongpan T."/>
            <person name="Mondo S.J."/>
            <person name="Barry K."/>
            <person name="Sandor L."/>
            <person name="Lee J."/>
            <person name="Lipzen A."/>
            <person name="Pangilinan J."/>
            <person name="LaButti K."/>
            <person name="Hainaut M."/>
            <person name="Henrissat B."/>
            <person name="Grigoriev I.V."/>
            <person name="Spatafora J.W."/>
            <person name="Aime M.C."/>
        </authorList>
    </citation>
    <scope>NUCLEOTIDE SEQUENCE [LARGE SCALE GENOMIC DNA]</scope>
    <source>
        <strain evidence="6 7">MCA 3882</strain>
    </source>
</reference>
<evidence type="ECO:0000256" key="2">
    <source>
        <dbReference type="ARBA" id="ARBA00022729"/>
    </source>
</evidence>
<dbReference type="GO" id="GO:0003756">
    <property type="term" value="F:protein disulfide isomerase activity"/>
    <property type="evidence" value="ECO:0007669"/>
    <property type="project" value="TreeGrafter"/>
</dbReference>
<dbReference type="PROSITE" id="PS51352">
    <property type="entry name" value="THIOREDOXIN_2"/>
    <property type="match status" value="2"/>
</dbReference>
<dbReference type="InterPro" id="IPR051063">
    <property type="entry name" value="PDI"/>
</dbReference>